<dbReference type="EMBL" id="LBOZ01000002">
    <property type="protein sequence ID" value="KKP48021.1"/>
    <property type="molecule type" value="Genomic_DNA"/>
</dbReference>
<evidence type="ECO:0000256" key="1">
    <source>
        <dbReference type="ARBA" id="ARBA00010876"/>
    </source>
</evidence>
<dbReference type="InterPro" id="IPR050188">
    <property type="entry name" value="RluA_PseudoU_synthase"/>
</dbReference>
<dbReference type="GO" id="GO:0003723">
    <property type="term" value="F:RNA binding"/>
    <property type="evidence" value="ECO:0007669"/>
    <property type="project" value="InterPro"/>
</dbReference>
<feature type="domain" description="Pseudouridine synthase RsuA/RluA-like" evidence="4">
    <location>
        <begin position="13"/>
        <end position="171"/>
    </location>
</feature>
<accession>A0A0G0A9M5</accession>
<sequence length="237" mass="27457">MQNPKIIFEDDSLFVLEKPAGWISNDADTTTNQPVIQKWVRDNFEYPLKENRELRDGIVHRLDKETSGILLVAKTQLAFEDLQRQFKERLISKTYIALVHGHVKGSGEINAEVGRLPWRRDRFGVLPGGRKAVTRYKVIGYRVNSNNEKYTLLEIKPETGRTHQIRIHLKHIGFPIVADEFYAGRKTARNDRKWCSRLFLHAGGISFNHPKTQKKINFEIDLPQDLRETLAKLSKLT</sequence>
<comment type="function">
    <text evidence="3">Responsible for synthesis of pseudouridine from uracil.</text>
</comment>
<dbReference type="PANTHER" id="PTHR21600">
    <property type="entry name" value="MITOCHONDRIAL RNA PSEUDOURIDINE SYNTHASE"/>
    <property type="match status" value="1"/>
</dbReference>
<evidence type="ECO:0000256" key="2">
    <source>
        <dbReference type="PIRSR" id="PIRSR606225-1"/>
    </source>
</evidence>
<comment type="caution">
    <text evidence="5">The sequence shown here is derived from an EMBL/GenBank/DDBJ whole genome shotgun (WGS) entry which is preliminary data.</text>
</comment>
<reference evidence="5 6" key="1">
    <citation type="journal article" date="2015" name="Nature">
        <title>rRNA introns, odd ribosomes, and small enigmatic genomes across a large radiation of phyla.</title>
        <authorList>
            <person name="Brown C.T."/>
            <person name="Hug L.A."/>
            <person name="Thomas B.C."/>
            <person name="Sharon I."/>
            <person name="Castelle C.J."/>
            <person name="Singh A."/>
            <person name="Wilkins M.J."/>
            <person name="Williams K.H."/>
            <person name="Banfield J.F."/>
        </authorList>
    </citation>
    <scope>NUCLEOTIDE SEQUENCE [LARGE SCALE GENOMIC DNA]</scope>
</reference>
<name>A0A0G0A9M5_9BACT</name>
<dbReference type="Pfam" id="PF00849">
    <property type="entry name" value="PseudoU_synth_2"/>
    <property type="match status" value="1"/>
</dbReference>
<dbReference type="NCBIfam" id="TIGR00005">
    <property type="entry name" value="rluA_subfam"/>
    <property type="match status" value="1"/>
</dbReference>
<dbReference type="EC" id="5.4.99.-" evidence="3"/>
<dbReference type="GO" id="GO:0009982">
    <property type="term" value="F:pseudouridine synthase activity"/>
    <property type="evidence" value="ECO:0007669"/>
    <property type="project" value="InterPro"/>
</dbReference>
<dbReference type="CDD" id="cd02869">
    <property type="entry name" value="PseudoU_synth_RluA_like"/>
    <property type="match status" value="1"/>
</dbReference>
<proteinExistence type="inferred from homology"/>
<evidence type="ECO:0000259" key="4">
    <source>
        <dbReference type="Pfam" id="PF00849"/>
    </source>
</evidence>
<feature type="active site" evidence="2">
    <location>
        <position position="63"/>
    </location>
</feature>
<dbReference type="InterPro" id="IPR020103">
    <property type="entry name" value="PsdUridine_synth_cat_dom_sf"/>
</dbReference>
<dbReference type="Proteomes" id="UP000033995">
    <property type="component" value="Unassembled WGS sequence"/>
</dbReference>
<evidence type="ECO:0000313" key="6">
    <source>
        <dbReference type="Proteomes" id="UP000033995"/>
    </source>
</evidence>
<evidence type="ECO:0000256" key="3">
    <source>
        <dbReference type="RuleBase" id="RU362028"/>
    </source>
</evidence>
<comment type="similarity">
    <text evidence="1 3">Belongs to the pseudouridine synthase RluA family.</text>
</comment>
<organism evidence="5 6">
    <name type="scientific">Candidatus Woesebacteria bacterium GW2011_GWA2_33_28</name>
    <dbReference type="NCBI Taxonomy" id="1618561"/>
    <lineage>
        <taxon>Bacteria</taxon>
        <taxon>Candidatus Woeseibacteriota</taxon>
    </lineage>
</organism>
<protein>
    <recommendedName>
        <fullName evidence="3">Pseudouridine synthase</fullName>
        <ecNumber evidence="3">5.4.99.-</ecNumber>
    </recommendedName>
</protein>
<keyword evidence="3" id="KW-0413">Isomerase</keyword>
<dbReference type="GO" id="GO:0000455">
    <property type="term" value="P:enzyme-directed rRNA pseudouridine synthesis"/>
    <property type="evidence" value="ECO:0007669"/>
    <property type="project" value="TreeGrafter"/>
</dbReference>
<evidence type="ECO:0000313" key="5">
    <source>
        <dbReference type="EMBL" id="KKP48021.1"/>
    </source>
</evidence>
<dbReference type="SUPFAM" id="SSF55120">
    <property type="entry name" value="Pseudouridine synthase"/>
    <property type="match status" value="1"/>
</dbReference>
<dbReference type="InterPro" id="IPR006224">
    <property type="entry name" value="PsdUridine_synth_RluA-like_CS"/>
</dbReference>
<dbReference type="PANTHER" id="PTHR21600:SF87">
    <property type="entry name" value="RNA PSEUDOURIDYLATE SYNTHASE DOMAIN-CONTAINING PROTEIN 1"/>
    <property type="match status" value="1"/>
</dbReference>
<dbReference type="InterPro" id="IPR006225">
    <property type="entry name" value="PsdUridine_synth_RluC/D"/>
</dbReference>
<dbReference type="GO" id="GO:0140098">
    <property type="term" value="F:catalytic activity, acting on RNA"/>
    <property type="evidence" value="ECO:0007669"/>
    <property type="project" value="UniProtKB-ARBA"/>
</dbReference>
<dbReference type="PROSITE" id="PS01129">
    <property type="entry name" value="PSI_RLU"/>
    <property type="match status" value="1"/>
</dbReference>
<dbReference type="InterPro" id="IPR006145">
    <property type="entry name" value="PsdUridine_synth_RsuA/RluA"/>
</dbReference>
<gene>
    <name evidence="5" type="ORF">UR38_C0002G0124</name>
</gene>
<comment type="catalytic activity">
    <reaction evidence="3">
        <text>a uridine in RNA = a pseudouridine in RNA</text>
        <dbReference type="Rhea" id="RHEA:48348"/>
        <dbReference type="Rhea" id="RHEA-COMP:12068"/>
        <dbReference type="Rhea" id="RHEA-COMP:12069"/>
        <dbReference type="ChEBI" id="CHEBI:65314"/>
        <dbReference type="ChEBI" id="CHEBI:65315"/>
    </reaction>
</comment>
<dbReference type="Gene3D" id="3.30.2350.10">
    <property type="entry name" value="Pseudouridine synthase"/>
    <property type="match status" value="1"/>
</dbReference>
<dbReference type="AlphaFoldDB" id="A0A0G0A9M5"/>